<proteinExistence type="predicted"/>
<feature type="non-terminal residue" evidence="3">
    <location>
        <position position="122"/>
    </location>
</feature>
<dbReference type="InterPro" id="IPR004360">
    <property type="entry name" value="Glyas_Fos-R_dOase_dom"/>
</dbReference>
<dbReference type="PROSITE" id="PS51819">
    <property type="entry name" value="VOC"/>
    <property type="match status" value="1"/>
</dbReference>
<dbReference type="GO" id="GO:0004493">
    <property type="term" value="F:methylmalonyl-CoA epimerase activity"/>
    <property type="evidence" value="ECO:0007669"/>
    <property type="project" value="TreeGrafter"/>
</dbReference>
<dbReference type="PANTHER" id="PTHR43048:SF3">
    <property type="entry name" value="METHYLMALONYL-COA EPIMERASE, MITOCHONDRIAL"/>
    <property type="match status" value="1"/>
</dbReference>
<comment type="caution">
    <text evidence="3">The sequence shown here is derived from an EMBL/GenBank/DDBJ whole genome shotgun (WGS) entry which is preliminary data.</text>
</comment>
<dbReference type="InterPro" id="IPR037523">
    <property type="entry name" value="VOC_core"/>
</dbReference>
<dbReference type="InterPro" id="IPR051785">
    <property type="entry name" value="MMCE/EMCE_epimerase"/>
</dbReference>
<organism evidence="3 4">
    <name type="scientific">Candidatus Pullichristensenella excrementigallinarum</name>
    <dbReference type="NCBI Taxonomy" id="2840907"/>
    <lineage>
        <taxon>Bacteria</taxon>
        <taxon>Bacillati</taxon>
        <taxon>Bacillota</taxon>
        <taxon>Clostridia</taxon>
        <taxon>Candidatus Pullichristensenella</taxon>
    </lineage>
</organism>
<evidence type="ECO:0000313" key="3">
    <source>
        <dbReference type="EMBL" id="HIU34374.1"/>
    </source>
</evidence>
<reference evidence="3" key="1">
    <citation type="submission" date="2020-10" db="EMBL/GenBank/DDBJ databases">
        <authorList>
            <person name="Gilroy R."/>
        </authorList>
    </citation>
    <scope>NUCLEOTIDE SEQUENCE</scope>
    <source>
        <strain evidence="3">ChiHcec3-11533</strain>
    </source>
</reference>
<dbReference type="GO" id="GO:0046491">
    <property type="term" value="P:L-methylmalonyl-CoA metabolic process"/>
    <property type="evidence" value="ECO:0007669"/>
    <property type="project" value="TreeGrafter"/>
</dbReference>
<dbReference type="InterPro" id="IPR029068">
    <property type="entry name" value="Glyas_Bleomycin-R_OHBP_Dase"/>
</dbReference>
<dbReference type="Gene3D" id="3.10.180.10">
    <property type="entry name" value="2,3-Dihydroxybiphenyl 1,2-Dioxygenase, domain 1"/>
    <property type="match status" value="1"/>
</dbReference>
<reference evidence="3" key="2">
    <citation type="journal article" date="2021" name="PeerJ">
        <title>Extensive microbial diversity within the chicken gut microbiome revealed by metagenomics and culture.</title>
        <authorList>
            <person name="Gilroy R."/>
            <person name="Ravi A."/>
            <person name="Getino M."/>
            <person name="Pursley I."/>
            <person name="Horton D.L."/>
            <person name="Alikhan N.F."/>
            <person name="Baker D."/>
            <person name="Gharbi K."/>
            <person name="Hall N."/>
            <person name="Watson M."/>
            <person name="Adriaenssens E.M."/>
            <person name="Foster-Nyarko E."/>
            <person name="Jarju S."/>
            <person name="Secka A."/>
            <person name="Antonio M."/>
            <person name="Oren A."/>
            <person name="Chaudhuri R.R."/>
            <person name="La Ragione R."/>
            <person name="Hildebrand F."/>
            <person name="Pallen M.J."/>
        </authorList>
    </citation>
    <scope>NUCLEOTIDE SEQUENCE</scope>
    <source>
        <strain evidence="3">ChiHcec3-11533</strain>
    </source>
</reference>
<evidence type="ECO:0000313" key="4">
    <source>
        <dbReference type="Proteomes" id="UP000824072"/>
    </source>
</evidence>
<dbReference type="SUPFAM" id="SSF54593">
    <property type="entry name" value="Glyoxalase/Bleomycin resistance protein/Dihydroxybiphenyl dioxygenase"/>
    <property type="match status" value="1"/>
</dbReference>
<evidence type="ECO:0000259" key="2">
    <source>
        <dbReference type="PROSITE" id="PS51819"/>
    </source>
</evidence>
<evidence type="ECO:0000256" key="1">
    <source>
        <dbReference type="ARBA" id="ARBA00022723"/>
    </source>
</evidence>
<sequence length="122" mass="13623">MIKGLHHISVYAKDTEKSLDFYLNTLGFELIDREDDCTFGGFCLIRLGNCTIELITPPEGADYVSWEIPEKEPVLSHFGMDVENVEELYNTLLAKGVQIRSNGIDVLPKPLDGGRAFSIYGP</sequence>
<feature type="domain" description="VOC" evidence="2">
    <location>
        <begin position="4"/>
        <end position="122"/>
    </location>
</feature>
<dbReference type="PANTHER" id="PTHR43048">
    <property type="entry name" value="METHYLMALONYL-COA EPIMERASE"/>
    <property type="match status" value="1"/>
</dbReference>
<dbReference type="CDD" id="cd06587">
    <property type="entry name" value="VOC"/>
    <property type="match status" value="1"/>
</dbReference>
<keyword evidence="1" id="KW-0479">Metal-binding</keyword>
<dbReference type="EMBL" id="DVMU01000166">
    <property type="protein sequence ID" value="HIU34374.1"/>
    <property type="molecule type" value="Genomic_DNA"/>
</dbReference>
<gene>
    <name evidence="3" type="ORF">IAB02_07405</name>
</gene>
<dbReference type="AlphaFoldDB" id="A0A9D1LC77"/>
<protein>
    <submittedName>
        <fullName evidence="3">VOC family protein</fullName>
    </submittedName>
</protein>
<dbReference type="Proteomes" id="UP000824072">
    <property type="component" value="Unassembled WGS sequence"/>
</dbReference>
<dbReference type="GO" id="GO:0046872">
    <property type="term" value="F:metal ion binding"/>
    <property type="evidence" value="ECO:0007669"/>
    <property type="project" value="UniProtKB-KW"/>
</dbReference>
<name>A0A9D1LC77_9FIRM</name>
<accession>A0A9D1LC77</accession>
<dbReference type="Pfam" id="PF00903">
    <property type="entry name" value="Glyoxalase"/>
    <property type="match status" value="1"/>
</dbReference>